<keyword evidence="2" id="KW-1185">Reference proteome</keyword>
<evidence type="ECO:0000313" key="1">
    <source>
        <dbReference type="EMBL" id="KFF25726.1"/>
    </source>
</evidence>
<sequence length="207" mass="24588">MLFFFKGYAQTNLYDYYENGKHMNNIYINDTGYFAKKDLTKNYFDLYPSKKLNGLLETSTSPKGYHVVYEIEGNELYVKELWILKITDGGLYTNITDEIFPAKVDRKMNWYSGLILFTSGKGRLDGMNINYEKNVLFEINKGNIITIQHFNLEQILAYKERLFEVFKKTEEYKIIKKEGRERGWKDSTTDSFYQNIVLDYYNTMIIK</sequence>
<reference evidence="1 2" key="1">
    <citation type="submission" date="2014-07" db="EMBL/GenBank/DDBJ databases">
        <title>Genome of Chryseobacterium vrystaatense LMG 22846.</title>
        <authorList>
            <person name="Pipes S.E."/>
            <person name="Stropko S.J."/>
            <person name="Newman J.D."/>
        </authorList>
    </citation>
    <scope>NUCLEOTIDE SEQUENCE [LARGE SCALE GENOMIC DNA]</scope>
    <source>
        <strain evidence="1 2">LMG 22846</strain>
    </source>
</reference>
<gene>
    <name evidence="1" type="ORF">IW16_12630</name>
</gene>
<accession>A0ABR4ULN8</accession>
<evidence type="ECO:0008006" key="3">
    <source>
        <dbReference type="Google" id="ProtNLM"/>
    </source>
</evidence>
<dbReference type="Proteomes" id="UP000028719">
    <property type="component" value="Unassembled WGS sequence"/>
</dbReference>
<dbReference type="EMBL" id="JPRI01000004">
    <property type="protein sequence ID" value="KFF25726.1"/>
    <property type="molecule type" value="Genomic_DNA"/>
</dbReference>
<evidence type="ECO:0000313" key="2">
    <source>
        <dbReference type="Proteomes" id="UP000028719"/>
    </source>
</evidence>
<protein>
    <recommendedName>
        <fullName evidence="3">GLPGLI family protein</fullName>
    </recommendedName>
</protein>
<name>A0ABR4ULN8_9FLAO</name>
<organism evidence="1 2">
    <name type="scientific">Chryseobacterium vrystaatense</name>
    <dbReference type="NCBI Taxonomy" id="307480"/>
    <lineage>
        <taxon>Bacteria</taxon>
        <taxon>Pseudomonadati</taxon>
        <taxon>Bacteroidota</taxon>
        <taxon>Flavobacteriia</taxon>
        <taxon>Flavobacteriales</taxon>
        <taxon>Weeksellaceae</taxon>
        <taxon>Chryseobacterium group</taxon>
        <taxon>Chryseobacterium</taxon>
    </lineage>
</organism>
<proteinExistence type="predicted"/>
<comment type="caution">
    <text evidence="1">The sequence shown here is derived from an EMBL/GenBank/DDBJ whole genome shotgun (WGS) entry which is preliminary data.</text>
</comment>